<dbReference type="Pfam" id="PF06821">
    <property type="entry name" value="Ser_hydrolase"/>
    <property type="match status" value="1"/>
</dbReference>
<accession>A0A1C6RKL5</accession>
<keyword evidence="3" id="KW-1185">Reference proteome</keyword>
<reference evidence="3" key="1">
    <citation type="submission" date="2016-06" db="EMBL/GenBank/DDBJ databases">
        <authorList>
            <person name="Varghese N."/>
            <person name="Submissions Spin"/>
        </authorList>
    </citation>
    <scope>NUCLEOTIDE SEQUENCE [LARGE SCALE GENOMIC DNA]</scope>
    <source>
        <strain evidence="3">DSM 45431</strain>
    </source>
</reference>
<sequence length="200" mass="21597">MAGTRQILFIQGGGAGAHDEWDDKLFDSLKRELGDGYEVRYPRMPDEDDPSYARWSAAIRREMTALDDGAVVAGHSVGATILINALAERPPEPELRAIVLIAAPFVGAGGWPGDEFELPHDLGARLPQGVPVHVFHGLQDETAPPSHAALYARAIPHAQLHRLPGRDHQLDNDLSEVAKTISPNDLGPRHPGIAKSPQPS</sequence>
<name>A0A1C6RKL5_9ACTN</name>
<dbReference type="GO" id="GO:0016787">
    <property type="term" value="F:hydrolase activity"/>
    <property type="evidence" value="ECO:0007669"/>
    <property type="project" value="InterPro"/>
</dbReference>
<organism evidence="2 3">
    <name type="scientific">Micromonospora rhizosphaerae</name>
    <dbReference type="NCBI Taxonomy" id="568872"/>
    <lineage>
        <taxon>Bacteria</taxon>
        <taxon>Bacillati</taxon>
        <taxon>Actinomycetota</taxon>
        <taxon>Actinomycetes</taxon>
        <taxon>Micromonosporales</taxon>
        <taxon>Micromonosporaceae</taxon>
        <taxon>Micromonospora</taxon>
    </lineage>
</organism>
<evidence type="ECO:0000313" key="2">
    <source>
        <dbReference type="EMBL" id="SCL17727.1"/>
    </source>
</evidence>
<dbReference type="PANTHER" id="PTHR15394:SF3">
    <property type="entry name" value="SERINE HYDROLASE RBBP9"/>
    <property type="match status" value="1"/>
</dbReference>
<dbReference type="OrthoDB" id="9804993at2"/>
<dbReference type="AlphaFoldDB" id="A0A1C6RKL5"/>
<dbReference type="InterPro" id="IPR029058">
    <property type="entry name" value="AB_hydrolase_fold"/>
</dbReference>
<protein>
    <recommendedName>
        <fullName evidence="4">Alpha/beta hydrolase family protein</fullName>
    </recommendedName>
</protein>
<dbReference type="InterPro" id="IPR010662">
    <property type="entry name" value="RBBP9/YdeN"/>
</dbReference>
<evidence type="ECO:0000313" key="3">
    <source>
        <dbReference type="Proteomes" id="UP000199413"/>
    </source>
</evidence>
<gene>
    <name evidence="2" type="ORF">GA0070624_1364</name>
</gene>
<dbReference type="PANTHER" id="PTHR15394">
    <property type="entry name" value="SERINE HYDROLASE RBBP9"/>
    <property type="match status" value="1"/>
</dbReference>
<evidence type="ECO:0000256" key="1">
    <source>
        <dbReference type="SAM" id="MobiDB-lite"/>
    </source>
</evidence>
<dbReference type="SUPFAM" id="SSF53474">
    <property type="entry name" value="alpha/beta-Hydrolases"/>
    <property type="match status" value="1"/>
</dbReference>
<evidence type="ECO:0008006" key="4">
    <source>
        <dbReference type="Google" id="ProtNLM"/>
    </source>
</evidence>
<proteinExistence type="predicted"/>
<dbReference type="Gene3D" id="3.40.50.1820">
    <property type="entry name" value="alpha/beta hydrolase"/>
    <property type="match status" value="1"/>
</dbReference>
<feature type="region of interest" description="Disordered" evidence="1">
    <location>
        <begin position="178"/>
        <end position="200"/>
    </location>
</feature>
<dbReference type="EMBL" id="FMHV01000002">
    <property type="protein sequence ID" value="SCL17727.1"/>
    <property type="molecule type" value="Genomic_DNA"/>
</dbReference>
<dbReference type="Proteomes" id="UP000199413">
    <property type="component" value="Unassembled WGS sequence"/>
</dbReference>
<dbReference type="RefSeq" id="WP_091337629.1">
    <property type="nucleotide sequence ID" value="NZ_FMHV01000002.1"/>
</dbReference>